<feature type="repeat" description="PPR" evidence="3">
    <location>
        <begin position="1115"/>
        <end position="1149"/>
    </location>
</feature>
<dbReference type="Pfam" id="PF12854">
    <property type="entry name" value="PPR_1"/>
    <property type="match status" value="1"/>
</dbReference>
<dbReference type="InterPro" id="IPR002885">
    <property type="entry name" value="PPR_rpt"/>
</dbReference>
<sequence length="1355" mass="154398">MRPRATIFGPLFNPTPQLLSSSLSLHKPQLGSLSYIFLNFLSKLRFSTTPSSLLESSSQSSPTHIDYPSLSSFTGIAQSVISRCSHFVENDNTKSFKSDSPKELLREISDIVPEYTRRFRRVSELKPEDVLQLLLGFQFECGKVGIGARKVGALWELFKWANEQSKDFEHLPQSWEVMARLLLQVGLLKEVKVLLLSVERQGISMDCHEIFSNMIEGYACRGELENAISVYDRMKQLGFAPSLLCYCILLDHLVRIKKTHIALGVCLDMVEMGIDWNEMMKTTLDNVIRLLCVDGNIQEARNLVKKVMACGYKVSDSSINDIVFGYCEKRDFDDVLSFFFEIKCSPDILAGNRAIHSLCSYYDTEMAEQFMHELKSFGFVPDEITLGILIGWSCHEGNLKNSFVYLAEIFARGLQPHLCTYNALIGGLFLKGMWKHARDVFDEMVERGTTPDLSTFRILLAGYCKARKFDDVKRTICGMEKCGIVDNISLEGKLSKAFSVLGFDPLAVSLKRDSGVGLSKTEFFDNLGNGLYLDTDIDEYDRRVTGILEDGLVLDLNSLVEKDCNHGNLKGALALADEMAHWGQELSLSVLSVLLKRLCLSRYHIKVYTNILEKNLKMVNLLDQETRNLLVQVYYCKRGWRFNGKIVWDSMLHGHLKLHNETYTAIITGVCKTGNVRDLHGWWDIAREERWVPRLEECKSLLECLCSKGMLNEALELFENMKVSFPHMRLDVCHLFIEKLSFARLTRVVHILIEELNKRGCAMDHLAYSHLIRGVCKKGKVSEALEILECMLAKNLAPSLDVAVILIPELCKASRHMKAIALKEVMSSKDSSSLLFLNNALIQGFCMTCKVEEAASVFREMGLKGIPSDAETYNILVQGHCKVKNFRKVKELLGVIIRKRFDLSATTYRNLVRLMCMESEVSCALKLKELMLGQSKTPYLVIYNILIFSLFFSGNSLFVNEVVNDLQKKTLQLDEVSYNFLVYGFYQCKDLANASQYLSTMLSKEIKPNNRSLRAAITALCNGGELAKALELSREMELRGWLHDSIIQNAIVEGLLSHGMVEEAETFLDRLMEKCLIPDGINYDNLIKCFCSYGRLSKAINLLNIMLKKSSNLPSSTSYDSVISSCCSSNFLNKALDFHAEMLDKGLNPSINTQNIIVHHLCEDGRTSEAEGILISMAHANETPTREMFSSVINSALIFFPPHIDPILLRFFKAKQRPFTLCIPTGRQSSISNPKRRNPKSQKCSQQRYPNRYNQKPLLLPYFKNLQQTQTRRHRNPHRHQNPYNHSVENNLWDFLLRFHILGCRSFFRRWHRPLLGGRALLGSWVSMVKKKKKRLVESKERRLVRLKVKISWLL</sequence>
<name>A0A7J6G144_CANSA</name>
<feature type="repeat" description="PPR" evidence="3">
    <location>
        <begin position="974"/>
        <end position="1008"/>
    </location>
</feature>
<feature type="repeat" description="PPR" evidence="3">
    <location>
        <begin position="417"/>
        <end position="451"/>
    </location>
</feature>
<dbReference type="Proteomes" id="UP000525078">
    <property type="component" value="Unassembled WGS sequence"/>
</dbReference>
<evidence type="ECO:0000256" key="4">
    <source>
        <dbReference type="SAM" id="MobiDB-lite"/>
    </source>
</evidence>
<dbReference type="Pfam" id="PF01535">
    <property type="entry name" value="PPR"/>
    <property type="match status" value="4"/>
</dbReference>
<dbReference type="EMBL" id="JAATIP010000084">
    <property type="protein sequence ID" value="KAF4376711.1"/>
    <property type="molecule type" value="Genomic_DNA"/>
</dbReference>
<evidence type="ECO:0000256" key="3">
    <source>
        <dbReference type="PROSITE-ProRule" id="PRU00708"/>
    </source>
</evidence>
<dbReference type="Pfam" id="PF13041">
    <property type="entry name" value="PPR_2"/>
    <property type="match status" value="3"/>
</dbReference>
<keyword evidence="2" id="KW-0677">Repeat</keyword>
<evidence type="ECO:0000256" key="2">
    <source>
        <dbReference type="ARBA" id="ARBA00022737"/>
    </source>
</evidence>
<protein>
    <recommendedName>
        <fullName evidence="7">Pentatricopeptide repeat-containing protein</fullName>
    </recommendedName>
</protein>
<feature type="repeat" description="PPR" evidence="3">
    <location>
        <begin position="869"/>
        <end position="903"/>
    </location>
</feature>
<feature type="repeat" description="PPR" evidence="3">
    <location>
        <begin position="207"/>
        <end position="241"/>
    </location>
</feature>
<feature type="repeat" description="PPR" evidence="3">
    <location>
        <begin position="1079"/>
        <end position="1113"/>
    </location>
</feature>
<feature type="repeat" description="PPR" evidence="3">
    <location>
        <begin position="1044"/>
        <end position="1078"/>
    </location>
</feature>
<feature type="repeat" description="PPR" evidence="3">
    <location>
        <begin position="834"/>
        <end position="868"/>
    </location>
</feature>
<evidence type="ECO:0000256" key="1">
    <source>
        <dbReference type="ARBA" id="ARBA00007626"/>
    </source>
</evidence>
<dbReference type="InterPro" id="IPR011990">
    <property type="entry name" value="TPR-like_helical_dom_sf"/>
</dbReference>
<evidence type="ECO:0000313" key="5">
    <source>
        <dbReference type="EMBL" id="KAF4376711.1"/>
    </source>
</evidence>
<dbReference type="PANTHER" id="PTHR46128:SF356">
    <property type="entry name" value="PENTACOTRIPEPTIDE-REPEAT REGION OF PRORP DOMAIN-CONTAINING PROTEIN"/>
    <property type="match status" value="1"/>
</dbReference>
<comment type="similarity">
    <text evidence="1">Belongs to the PPR family. P subfamily.</text>
</comment>
<dbReference type="Gene3D" id="1.25.40.10">
    <property type="entry name" value="Tetratricopeptide repeat domain"/>
    <property type="match status" value="8"/>
</dbReference>
<reference evidence="5 6" key="1">
    <citation type="journal article" date="2020" name="bioRxiv">
        <title>Sequence and annotation of 42 cannabis genomes reveals extensive copy number variation in cannabinoid synthesis and pathogen resistance genes.</title>
        <authorList>
            <person name="Mckernan K.J."/>
            <person name="Helbert Y."/>
            <person name="Kane L.T."/>
            <person name="Ebling H."/>
            <person name="Zhang L."/>
            <person name="Liu B."/>
            <person name="Eaton Z."/>
            <person name="Mclaughlin S."/>
            <person name="Kingan S."/>
            <person name="Baybayan P."/>
            <person name="Concepcion G."/>
            <person name="Jordan M."/>
            <person name="Riva A."/>
            <person name="Barbazuk W."/>
            <person name="Harkins T."/>
        </authorList>
    </citation>
    <scope>NUCLEOTIDE SEQUENCE [LARGE SCALE GENOMIC DNA]</scope>
    <source>
        <strain evidence="6">cv. Jamaican Lion 4</strain>
        <tissue evidence="5">Leaf</tissue>
    </source>
</reference>
<feature type="repeat" description="PPR" evidence="3">
    <location>
        <begin position="764"/>
        <end position="798"/>
    </location>
</feature>
<dbReference type="PANTHER" id="PTHR46128">
    <property type="entry name" value="MITOCHONDRIAL GROUP I INTRON SPLICING FACTOR CCM1"/>
    <property type="match status" value="1"/>
</dbReference>
<organism evidence="5 6">
    <name type="scientific">Cannabis sativa</name>
    <name type="common">Hemp</name>
    <name type="synonym">Marijuana</name>
    <dbReference type="NCBI Taxonomy" id="3483"/>
    <lineage>
        <taxon>Eukaryota</taxon>
        <taxon>Viridiplantae</taxon>
        <taxon>Streptophyta</taxon>
        <taxon>Embryophyta</taxon>
        <taxon>Tracheophyta</taxon>
        <taxon>Spermatophyta</taxon>
        <taxon>Magnoliopsida</taxon>
        <taxon>eudicotyledons</taxon>
        <taxon>Gunneridae</taxon>
        <taxon>Pentapetalae</taxon>
        <taxon>rosids</taxon>
        <taxon>fabids</taxon>
        <taxon>Rosales</taxon>
        <taxon>Cannabaceae</taxon>
        <taxon>Cannabis</taxon>
    </lineage>
</organism>
<dbReference type="PROSITE" id="PS51375">
    <property type="entry name" value="PPR"/>
    <property type="match status" value="10"/>
</dbReference>
<evidence type="ECO:0008006" key="7">
    <source>
        <dbReference type="Google" id="ProtNLM"/>
    </source>
</evidence>
<dbReference type="NCBIfam" id="TIGR00756">
    <property type="entry name" value="PPR"/>
    <property type="match status" value="8"/>
</dbReference>
<accession>A0A7J6G144</accession>
<dbReference type="InterPro" id="IPR050872">
    <property type="entry name" value="PPR_P_subfamily"/>
</dbReference>
<evidence type="ECO:0000313" key="6">
    <source>
        <dbReference type="Proteomes" id="UP000525078"/>
    </source>
</evidence>
<gene>
    <name evidence="5" type="ORF">F8388_025582</name>
</gene>
<feature type="region of interest" description="Disordered" evidence="4">
    <location>
        <begin position="1225"/>
        <end position="1248"/>
    </location>
</feature>
<comment type="caution">
    <text evidence="5">The sequence shown here is derived from an EMBL/GenBank/DDBJ whole genome shotgun (WGS) entry which is preliminary data.</text>
</comment>
<feature type="repeat" description="PPR" evidence="3">
    <location>
        <begin position="452"/>
        <end position="486"/>
    </location>
</feature>
<dbReference type="Pfam" id="PF13812">
    <property type="entry name" value="PPR_3"/>
    <property type="match status" value="1"/>
</dbReference>
<proteinExistence type="inferred from homology"/>